<sequence length="391" mass="44025">MDLTLEVYTVVVFRFKTRIMSKTMNKKADTKVKTVMLPGERGPEIQYRLTGFNQTTKRKSVPRLRKAQNSQISAKNVTTNIVHNNNEHENTNASSLENKTPQPEATMVSLKDKDDVKIGRIGDYQPKPSTEFCCANDKDTTGSWISGIEFVQDDHIIVLDTNNCKLKRFNTLFRFLSEVEVPVDCASMTKISDKEIAVTCLNEVHFYSIGHFGMSRSSKHFEVSGDAYGISYGDGKYAVTCDIEIEDKCAIRILDIFGDEIHVIRIKGSDNEDIALGSYCQIDNMHQVVAVSDFDNRFVRCYHFNGSLKWKCQVEGGPRGLLKIGNDLIVSDNYGQEICAIAIDSGKKRTLLQDEDGVFNPELIACNGRNLRLAITQRAFDTISIFNLSKR</sequence>
<dbReference type="EMBL" id="CACVKT020007994">
    <property type="protein sequence ID" value="CAC5412368.1"/>
    <property type="molecule type" value="Genomic_DNA"/>
</dbReference>
<keyword evidence="2" id="KW-1185">Reference proteome</keyword>
<dbReference type="OrthoDB" id="6050266at2759"/>
<evidence type="ECO:0008006" key="3">
    <source>
        <dbReference type="Google" id="ProtNLM"/>
    </source>
</evidence>
<gene>
    <name evidence="1" type="ORF">MCOR_45351</name>
</gene>
<evidence type="ECO:0000313" key="2">
    <source>
        <dbReference type="Proteomes" id="UP000507470"/>
    </source>
</evidence>
<dbReference type="Proteomes" id="UP000507470">
    <property type="component" value="Unassembled WGS sequence"/>
</dbReference>
<organism evidence="1 2">
    <name type="scientific">Mytilus coruscus</name>
    <name type="common">Sea mussel</name>
    <dbReference type="NCBI Taxonomy" id="42192"/>
    <lineage>
        <taxon>Eukaryota</taxon>
        <taxon>Metazoa</taxon>
        <taxon>Spiralia</taxon>
        <taxon>Lophotrochozoa</taxon>
        <taxon>Mollusca</taxon>
        <taxon>Bivalvia</taxon>
        <taxon>Autobranchia</taxon>
        <taxon>Pteriomorphia</taxon>
        <taxon>Mytilida</taxon>
        <taxon>Mytiloidea</taxon>
        <taxon>Mytilidae</taxon>
        <taxon>Mytilinae</taxon>
        <taxon>Mytilus</taxon>
    </lineage>
</organism>
<dbReference type="InterPro" id="IPR011044">
    <property type="entry name" value="Quino_amine_DH_bsu"/>
</dbReference>
<proteinExistence type="predicted"/>
<dbReference type="SUPFAM" id="SSF50969">
    <property type="entry name" value="YVTN repeat-like/Quinoprotein amine dehydrogenase"/>
    <property type="match status" value="1"/>
</dbReference>
<name>A0A6J8DUR5_MYTCO</name>
<protein>
    <recommendedName>
        <fullName evidence="3">TRIM71</fullName>
    </recommendedName>
</protein>
<reference evidence="1 2" key="1">
    <citation type="submission" date="2020-06" db="EMBL/GenBank/DDBJ databases">
        <authorList>
            <person name="Li R."/>
            <person name="Bekaert M."/>
        </authorList>
    </citation>
    <scope>NUCLEOTIDE SEQUENCE [LARGE SCALE GENOMIC DNA]</scope>
    <source>
        <strain evidence="2">wild</strain>
    </source>
</reference>
<dbReference type="AlphaFoldDB" id="A0A6J8DUR5"/>
<accession>A0A6J8DUR5</accession>
<evidence type="ECO:0000313" key="1">
    <source>
        <dbReference type="EMBL" id="CAC5412368.1"/>
    </source>
</evidence>